<sequence>MAACILFKLPNFGGTLIWILAHHSAQVRNAPAIYEVNHDHVYLYITSTSFISRLDVDESRDTCTS</sequence>
<evidence type="ECO:0000313" key="1">
    <source>
        <dbReference type="EMBL" id="VFU34254.1"/>
    </source>
</evidence>
<gene>
    <name evidence="1" type="ORF">SVIM_LOCUS163190</name>
</gene>
<protein>
    <submittedName>
        <fullName evidence="1">Uncharacterized protein</fullName>
    </submittedName>
</protein>
<accession>A0A6N2LFP1</accession>
<dbReference type="AlphaFoldDB" id="A0A6N2LFP1"/>
<organism evidence="1">
    <name type="scientific">Salix viminalis</name>
    <name type="common">Common osier</name>
    <name type="synonym">Basket willow</name>
    <dbReference type="NCBI Taxonomy" id="40686"/>
    <lineage>
        <taxon>Eukaryota</taxon>
        <taxon>Viridiplantae</taxon>
        <taxon>Streptophyta</taxon>
        <taxon>Embryophyta</taxon>
        <taxon>Tracheophyta</taxon>
        <taxon>Spermatophyta</taxon>
        <taxon>Magnoliopsida</taxon>
        <taxon>eudicotyledons</taxon>
        <taxon>Gunneridae</taxon>
        <taxon>Pentapetalae</taxon>
        <taxon>rosids</taxon>
        <taxon>fabids</taxon>
        <taxon>Malpighiales</taxon>
        <taxon>Salicaceae</taxon>
        <taxon>Saliceae</taxon>
        <taxon>Salix</taxon>
    </lineage>
</organism>
<dbReference type="EMBL" id="CAADRP010001001">
    <property type="protein sequence ID" value="VFU34254.1"/>
    <property type="molecule type" value="Genomic_DNA"/>
</dbReference>
<proteinExistence type="predicted"/>
<name>A0A6N2LFP1_SALVM</name>
<reference evidence="1" key="1">
    <citation type="submission" date="2019-03" db="EMBL/GenBank/DDBJ databases">
        <authorList>
            <person name="Mank J."/>
            <person name="Almeida P."/>
        </authorList>
    </citation>
    <scope>NUCLEOTIDE SEQUENCE</scope>
    <source>
        <strain evidence="1">78183</strain>
    </source>
</reference>